<evidence type="ECO:0008006" key="5">
    <source>
        <dbReference type="Google" id="ProtNLM"/>
    </source>
</evidence>
<evidence type="ECO:0000256" key="2">
    <source>
        <dbReference type="SAM" id="SignalP"/>
    </source>
</evidence>
<evidence type="ECO:0000313" key="3">
    <source>
        <dbReference type="EMBL" id="CUH78582.1"/>
    </source>
</evidence>
<evidence type="ECO:0000256" key="1">
    <source>
        <dbReference type="SAM" id="MobiDB-lite"/>
    </source>
</evidence>
<feature type="signal peptide" evidence="2">
    <location>
        <begin position="1"/>
        <end position="19"/>
    </location>
</feature>
<feature type="chain" id="PRO_5006063242" description="Transferrin binding protein-like solute binding protein" evidence="2">
    <location>
        <begin position="20"/>
        <end position="322"/>
    </location>
</feature>
<keyword evidence="2" id="KW-0732">Signal</keyword>
<feature type="region of interest" description="Disordered" evidence="1">
    <location>
        <begin position="23"/>
        <end position="53"/>
    </location>
</feature>
<sequence>MYRNFIALAVAGVLAACSAGTNPLNSSDPEAGVGTGEQPLVTEPDPDENENADPNALNVYGEDANADLFMDNMSFDASTGELVLNALPYDGEESVYTRDAARSAGLARGGSTFDVFTNAAGSADYYAVFRRSDSGYSQVGAVALDPANANDRLAGGVAAQRLRDIDNDPIGAFTFTGEYAAVRTVQADSGTDIQYVAGTVTLNVDTTQADGANAVSGNIDDRTFFDANGALIAELTNANEVYLSLSDIDYTDWTIGSASAIASGSGTTTVTGTWDGILTGPNGEEIAGIVVLEGDQPVGIDPVTGGYTEVEVREAGGFIAAR</sequence>
<organism evidence="3 4">
    <name type="scientific">Tropicibacter naphthalenivorans</name>
    <dbReference type="NCBI Taxonomy" id="441103"/>
    <lineage>
        <taxon>Bacteria</taxon>
        <taxon>Pseudomonadati</taxon>
        <taxon>Pseudomonadota</taxon>
        <taxon>Alphaproteobacteria</taxon>
        <taxon>Rhodobacterales</taxon>
        <taxon>Roseobacteraceae</taxon>
        <taxon>Tropicibacter</taxon>
    </lineage>
</organism>
<accession>A0A0P1GAS9</accession>
<name>A0A0P1GAS9_9RHOB</name>
<dbReference type="EMBL" id="CYSE01000003">
    <property type="protein sequence ID" value="CUH78582.1"/>
    <property type="molecule type" value="Genomic_DNA"/>
</dbReference>
<keyword evidence="4" id="KW-1185">Reference proteome</keyword>
<dbReference type="AlphaFoldDB" id="A0A0P1GAS9"/>
<dbReference type="STRING" id="441103.TRN7648_02049"/>
<dbReference type="RefSeq" id="WP_058247544.1">
    <property type="nucleotide sequence ID" value="NZ_CYSE01000003.1"/>
</dbReference>
<gene>
    <name evidence="3" type="ORF">TRN7648_02049</name>
</gene>
<protein>
    <recommendedName>
        <fullName evidence="5">Transferrin binding protein-like solute binding protein</fullName>
    </recommendedName>
</protein>
<dbReference type="Proteomes" id="UP000054935">
    <property type="component" value="Unassembled WGS sequence"/>
</dbReference>
<reference evidence="3 4" key="1">
    <citation type="submission" date="2015-09" db="EMBL/GenBank/DDBJ databases">
        <authorList>
            <consortium name="Swine Surveillance"/>
        </authorList>
    </citation>
    <scope>NUCLEOTIDE SEQUENCE [LARGE SCALE GENOMIC DNA]</scope>
    <source>
        <strain evidence="3 4">CECT 7648</strain>
    </source>
</reference>
<dbReference type="OrthoDB" id="7739218at2"/>
<proteinExistence type="predicted"/>
<dbReference type="PROSITE" id="PS51257">
    <property type="entry name" value="PROKAR_LIPOPROTEIN"/>
    <property type="match status" value="1"/>
</dbReference>
<evidence type="ECO:0000313" key="4">
    <source>
        <dbReference type="Proteomes" id="UP000054935"/>
    </source>
</evidence>